<dbReference type="AlphaFoldDB" id="A0AAD0ZCB7"/>
<dbReference type="InterPro" id="IPR008861">
    <property type="entry name" value="GpX-like"/>
</dbReference>
<dbReference type="Pfam" id="PF05489">
    <property type="entry name" value="Phage_tail_X"/>
    <property type="match status" value="1"/>
</dbReference>
<dbReference type="EMBL" id="CP027750">
    <property type="protein sequence ID" value="AZE28267.1"/>
    <property type="molecule type" value="Genomic_DNA"/>
</dbReference>
<dbReference type="Pfam" id="PF06995">
    <property type="entry name" value="Phage_P2_GpU"/>
    <property type="match status" value="1"/>
</dbReference>
<accession>A0AAD0ZCB7</accession>
<protein>
    <submittedName>
        <fullName evidence="1">Phage protein U</fullName>
    </submittedName>
</protein>
<evidence type="ECO:0000313" key="2">
    <source>
        <dbReference type="Proteomes" id="UP000280455"/>
    </source>
</evidence>
<sequence>MKERAAWVSTAINKITGKVSPSQANIVSSTSLVGDATLLPEVVQSFPHLLIVRPLDLNAQLYYFSLDPAVFDELRRSTEFCWASQECLARRSAQQAVGMGEEKITLKGTIFPGFKGGIKHFDTLRSIGARLRSLTPGYNDVLGAWCLKSVEEQSVLLESGVLRRQAFILAMATIYRVSDGDLLYHAYGDLEGTVEEVLDANQGLADEP</sequence>
<organism evidence="1 2">
    <name type="scientific">Pseudomonas chlororaphis subsp. aureofaciens</name>
    <dbReference type="NCBI Taxonomy" id="587851"/>
    <lineage>
        <taxon>Bacteria</taxon>
        <taxon>Pseudomonadati</taxon>
        <taxon>Pseudomonadota</taxon>
        <taxon>Gammaproteobacteria</taxon>
        <taxon>Pseudomonadales</taxon>
        <taxon>Pseudomonadaceae</taxon>
        <taxon>Pseudomonas</taxon>
    </lineage>
</organism>
<gene>
    <name evidence="1" type="ORF">C4K07_1467</name>
</gene>
<proteinExistence type="predicted"/>
<evidence type="ECO:0000313" key="1">
    <source>
        <dbReference type="EMBL" id="AZE28267.1"/>
    </source>
</evidence>
<dbReference type="Proteomes" id="UP000280455">
    <property type="component" value="Chromosome"/>
</dbReference>
<reference evidence="1 2" key="1">
    <citation type="submission" date="2018-03" db="EMBL/GenBank/DDBJ databases">
        <title>Diversity of phytobeneficial traits revealed by whole-genome analysis of worldwide-isolated phenazine-producing Pseudomonas spp.</title>
        <authorList>
            <person name="Biessy A."/>
            <person name="Novinscak A."/>
            <person name="Blom J."/>
            <person name="Leger G."/>
            <person name="Thomashow L.S."/>
            <person name="Cazorla F.M."/>
            <person name="Josic D."/>
            <person name="Filion M."/>
        </authorList>
    </citation>
    <scope>NUCLEOTIDE SEQUENCE [LARGE SCALE GENOMIC DNA]</scope>
    <source>
        <strain evidence="1 2">ChPhzS24</strain>
    </source>
</reference>
<dbReference type="InterPro" id="IPR009734">
    <property type="entry name" value="Myoviridae_GpU"/>
</dbReference>
<name>A0AAD0ZCB7_9PSED</name>